<dbReference type="SUPFAM" id="SSF53335">
    <property type="entry name" value="S-adenosyl-L-methionine-dependent methyltransferases"/>
    <property type="match status" value="1"/>
</dbReference>
<dbReference type="InterPro" id="IPR002110">
    <property type="entry name" value="Ankyrin_rpt"/>
</dbReference>
<gene>
    <name evidence="5" type="ORF">SCF082_LOCUS40090</name>
</gene>
<evidence type="ECO:0000256" key="2">
    <source>
        <dbReference type="ARBA" id="ARBA00023043"/>
    </source>
</evidence>
<dbReference type="PANTHER" id="PTHR24171:SF8">
    <property type="entry name" value="BRCA1-ASSOCIATED RING DOMAIN PROTEIN 1"/>
    <property type="match status" value="1"/>
</dbReference>
<evidence type="ECO:0000313" key="6">
    <source>
        <dbReference type="Proteomes" id="UP001642464"/>
    </source>
</evidence>
<feature type="transmembrane region" description="Helical" evidence="4">
    <location>
        <begin position="809"/>
        <end position="832"/>
    </location>
</feature>
<proteinExistence type="predicted"/>
<dbReference type="Gene3D" id="3.40.50.150">
    <property type="entry name" value="Vaccinia Virus protein VP39"/>
    <property type="match status" value="1"/>
</dbReference>
<dbReference type="PANTHER" id="PTHR24171">
    <property type="entry name" value="ANKYRIN REPEAT DOMAIN-CONTAINING PROTEIN 39-RELATED"/>
    <property type="match status" value="1"/>
</dbReference>
<protein>
    <submittedName>
        <fullName evidence="5">Ankyrin repeat protein MM_0045</fullName>
    </submittedName>
</protein>
<keyword evidence="1" id="KW-0677">Repeat</keyword>
<comment type="caution">
    <text evidence="5">The sequence shown here is derived from an EMBL/GenBank/DDBJ whole genome shotgun (WGS) entry which is preliminary data.</text>
</comment>
<dbReference type="InterPro" id="IPR036770">
    <property type="entry name" value="Ankyrin_rpt-contain_sf"/>
</dbReference>
<feature type="repeat" description="ANK" evidence="3">
    <location>
        <begin position="131"/>
        <end position="163"/>
    </location>
</feature>
<dbReference type="Pfam" id="PF13578">
    <property type="entry name" value="Methyltransf_24"/>
    <property type="match status" value="1"/>
</dbReference>
<evidence type="ECO:0000313" key="5">
    <source>
        <dbReference type="EMBL" id="CAK9084518.1"/>
    </source>
</evidence>
<dbReference type="Proteomes" id="UP001642464">
    <property type="component" value="Unassembled WGS sequence"/>
</dbReference>
<dbReference type="EMBL" id="CAXAMM010039185">
    <property type="protein sequence ID" value="CAK9084518.1"/>
    <property type="molecule type" value="Genomic_DNA"/>
</dbReference>
<accession>A0ABP0QA30</accession>
<dbReference type="InterPro" id="IPR029063">
    <property type="entry name" value="SAM-dependent_MTases_sf"/>
</dbReference>
<evidence type="ECO:0000256" key="4">
    <source>
        <dbReference type="SAM" id="Phobius"/>
    </source>
</evidence>
<evidence type="ECO:0000256" key="3">
    <source>
        <dbReference type="PROSITE-ProRule" id="PRU00023"/>
    </source>
</evidence>
<organism evidence="5 6">
    <name type="scientific">Durusdinium trenchii</name>
    <dbReference type="NCBI Taxonomy" id="1381693"/>
    <lineage>
        <taxon>Eukaryota</taxon>
        <taxon>Sar</taxon>
        <taxon>Alveolata</taxon>
        <taxon>Dinophyceae</taxon>
        <taxon>Suessiales</taxon>
        <taxon>Symbiodiniaceae</taxon>
        <taxon>Durusdinium</taxon>
    </lineage>
</organism>
<keyword evidence="6" id="KW-1185">Reference proteome</keyword>
<dbReference type="Gene3D" id="1.25.40.20">
    <property type="entry name" value="Ankyrin repeat-containing domain"/>
    <property type="match status" value="2"/>
</dbReference>
<keyword evidence="4" id="KW-1133">Transmembrane helix</keyword>
<reference evidence="5 6" key="1">
    <citation type="submission" date="2024-02" db="EMBL/GenBank/DDBJ databases">
        <authorList>
            <person name="Chen Y."/>
            <person name="Shah S."/>
            <person name="Dougan E. K."/>
            <person name="Thang M."/>
            <person name="Chan C."/>
        </authorList>
    </citation>
    <scope>NUCLEOTIDE SEQUENCE [LARGE SCALE GENOMIC DNA]</scope>
</reference>
<keyword evidence="2 3" id="KW-0040">ANK repeat</keyword>
<name>A0ABP0QA30_9DINO</name>
<dbReference type="SMART" id="SM00248">
    <property type="entry name" value="ANK"/>
    <property type="match status" value="5"/>
</dbReference>
<feature type="repeat" description="ANK" evidence="3">
    <location>
        <begin position="65"/>
        <end position="97"/>
    </location>
</feature>
<dbReference type="PROSITE" id="PS50297">
    <property type="entry name" value="ANK_REP_REGION"/>
    <property type="match status" value="3"/>
</dbReference>
<keyword evidence="4" id="KW-0812">Transmembrane</keyword>
<keyword evidence="4" id="KW-0472">Membrane</keyword>
<sequence>MALAAAASTRDWDEVLRLLDIGKADVNQPDRSGMTCLMWTCQWDNVKIARRLLDAKALVNAASKHGVTPLMFAADGNAQEIVKLLLENQASAEAFSKHGMCALLLAARSGAAKTLKVLLEGAADVNVQMRSGMTGLMCAAEENHTDAVQVLLKYKADVNLQDRDGQSAMIYATKKNATIRPRHNYAAMVDYINKVSHLPSVMDLLLEAQADLELVDKHGNRAVDYAGAKAHHLLVAWQNAAEWKRREELEGEAQLAELTELPEERGESLLIGKDPRQRTAITQIMWKVGSLNQLRSNPCRFVTGCCFALALMPLYECSDETKGWIQHRRGAAAWAKDLAKAPRSPVWRVWRLKRAQAFRTTHVPDTKRFLVDFLEEAQLAVAPEDWCWSQRPSASPDACCFRPEASSVEVQRRCWPPAMVGVAFLMCCLSVEHGRTVAARALPDVDRWREPVDVEEALRSELAEGFGPLQSAYNAKDAAVLLQLSMAIPKLWATFSATRRLASQLLYYGRADLYGHQEVMAWSEGPMDVEPGWELLWVTVMPPLLHVHIPSLPLTIARSPTPSAFGEEVTLEAFLQTHVQRVREIWEAPRMGRAQAVWELCHETARLSQSLVLLAMGPYLLQTARERAMLRVAEPPLFQNACCERYRILLWLLRDLQRELGREKLVYVEVGVSKGQTALFLLEALPWLEAYLVDNEPPDELLQALPTFASRARLVKMDSRDAADQLRSQHVDCVFLDGDHSYEAVVQDLEAWDGGDGATSRTGPELLVGHDFSWEHPGVIEAVLQHRAGQVVSLAPDHVFYWRANSSGYFYMCFCIFASVFDFAFQFWGIWISPYVFT</sequence>
<evidence type="ECO:0000256" key="1">
    <source>
        <dbReference type="ARBA" id="ARBA00022737"/>
    </source>
</evidence>
<feature type="repeat" description="ANK" evidence="3">
    <location>
        <begin position="98"/>
        <end position="130"/>
    </location>
</feature>
<dbReference type="SUPFAM" id="SSF48403">
    <property type="entry name" value="Ankyrin repeat"/>
    <property type="match status" value="1"/>
</dbReference>
<dbReference type="Pfam" id="PF12796">
    <property type="entry name" value="Ank_2"/>
    <property type="match status" value="2"/>
</dbReference>
<dbReference type="PROSITE" id="PS50088">
    <property type="entry name" value="ANK_REPEAT"/>
    <property type="match status" value="3"/>
</dbReference>